<dbReference type="RefSeq" id="WP_378141801.1">
    <property type="nucleotide sequence ID" value="NZ_JBHSEF010000023.1"/>
</dbReference>
<name>A0ABV8UY31_9BACL</name>
<organism evidence="2 3">
    <name type="scientific">Chryseomicrobium palamuruense</name>
    <dbReference type="NCBI Taxonomy" id="682973"/>
    <lineage>
        <taxon>Bacteria</taxon>
        <taxon>Bacillati</taxon>
        <taxon>Bacillota</taxon>
        <taxon>Bacilli</taxon>
        <taxon>Bacillales</taxon>
        <taxon>Caryophanaceae</taxon>
        <taxon>Chryseomicrobium</taxon>
    </lineage>
</organism>
<dbReference type="EMBL" id="JBHSEF010000023">
    <property type="protein sequence ID" value="MFC4355330.1"/>
    <property type="molecule type" value="Genomic_DNA"/>
</dbReference>
<dbReference type="Proteomes" id="UP001595733">
    <property type="component" value="Unassembled WGS sequence"/>
</dbReference>
<dbReference type="InterPro" id="IPR011630">
    <property type="entry name" value="DUF1599"/>
</dbReference>
<dbReference type="Pfam" id="PF07659">
    <property type="entry name" value="DUF1599"/>
    <property type="match status" value="1"/>
</dbReference>
<accession>A0ABV8UY31</accession>
<evidence type="ECO:0000313" key="3">
    <source>
        <dbReference type="Proteomes" id="UP001595733"/>
    </source>
</evidence>
<gene>
    <name evidence="2" type="ORF">ACFO0S_09750</name>
</gene>
<proteinExistence type="predicted"/>
<feature type="domain" description="Nucleotide modification associated" evidence="1">
    <location>
        <begin position="53"/>
        <end position="115"/>
    </location>
</feature>
<keyword evidence="3" id="KW-1185">Reference proteome</keyword>
<evidence type="ECO:0000259" key="1">
    <source>
        <dbReference type="Pfam" id="PF07659"/>
    </source>
</evidence>
<comment type="caution">
    <text evidence="2">The sequence shown here is derived from an EMBL/GenBank/DDBJ whole genome shotgun (WGS) entry which is preliminary data.</text>
</comment>
<sequence>MFSRLKDDCCVSCGHYVPEGRMVCLNCENDKPVSKKQIHSDICQELNVIYAKKNHDYGDSFANLRDELPDAILVRIYDKYSRLKTLMNGHERQVMDESIEDTLRDLANYCIMELVERKVSQ</sequence>
<protein>
    <submittedName>
        <fullName evidence="2">DUF1599 domain-containing protein</fullName>
    </submittedName>
</protein>
<evidence type="ECO:0000313" key="2">
    <source>
        <dbReference type="EMBL" id="MFC4355330.1"/>
    </source>
</evidence>
<reference evidence="3" key="1">
    <citation type="journal article" date="2019" name="Int. J. Syst. Evol. Microbiol.">
        <title>The Global Catalogue of Microorganisms (GCM) 10K type strain sequencing project: providing services to taxonomists for standard genome sequencing and annotation.</title>
        <authorList>
            <consortium name="The Broad Institute Genomics Platform"/>
            <consortium name="The Broad Institute Genome Sequencing Center for Infectious Disease"/>
            <person name="Wu L."/>
            <person name="Ma J."/>
        </authorList>
    </citation>
    <scope>NUCLEOTIDE SEQUENCE [LARGE SCALE GENOMIC DNA]</scope>
    <source>
        <strain evidence="3">CCUG 50353</strain>
    </source>
</reference>